<accession>A0AAV5D435</accession>
<proteinExistence type="inferred from homology"/>
<dbReference type="EMBL" id="BQKI01000011">
    <property type="protein sequence ID" value="GJN05014.1"/>
    <property type="molecule type" value="Genomic_DNA"/>
</dbReference>
<gene>
    <name evidence="2" type="primary">ga22608</name>
    <name evidence="2" type="ORF">PR202_ga22608</name>
</gene>
<dbReference type="GO" id="GO:0005506">
    <property type="term" value="F:iron ion binding"/>
    <property type="evidence" value="ECO:0007669"/>
    <property type="project" value="InterPro"/>
</dbReference>
<protein>
    <submittedName>
        <fullName evidence="2">Uncharacterized protein</fullName>
    </submittedName>
</protein>
<dbReference type="Gene3D" id="1.10.630.10">
    <property type="entry name" value="Cytochrome P450"/>
    <property type="match status" value="1"/>
</dbReference>
<dbReference type="GO" id="GO:0016705">
    <property type="term" value="F:oxidoreductase activity, acting on paired donors, with incorporation or reduction of molecular oxygen"/>
    <property type="evidence" value="ECO:0007669"/>
    <property type="project" value="InterPro"/>
</dbReference>
<comment type="similarity">
    <text evidence="1">Belongs to the cytochrome P450 family.</text>
</comment>
<dbReference type="InterPro" id="IPR001128">
    <property type="entry name" value="Cyt_P450"/>
</dbReference>
<dbReference type="PANTHER" id="PTHR47950:SF44">
    <property type="entry name" value="CYTOCHROME P450, FAMILY 76, SUBFAMILY C, POLYPEPTIDE 5-RELATED"/>
    <property type="match status" value="1"/>
</dbReference>
<reference evidence="2" key="1">
    <citation type="journal article" date="2018" name="DNA Res.">
        <title>Multiple hybrid de novo genome assembly of finger millet, an orphan allotetraploid crop.</title>
        <authorList>
            <person name="Hatakeyama M."/>
            <person name="Aluri S."/>
            <person name="Balachadran M.T."/>
            <person name="Sivarajan S.R."/>
            <person name="Patrignani A."/>
            <person name="Gruter S."/>
            <person name="Poveda L."/>
            <person name="Shimizu-Inatsugi R."/>
            <person name="Baeten J."/>
            <person name="Francoijs K.J."/>
            <person name="Nataraja K.N."/>
            <person name="Reddy Y.A.N."/>
            <person name="Phadnis S."/>
            <person name="Ravikumar R.L."/>
            <person name="Schlapbach R."/>
            <person name="Sreeman S.M."/>
            <person name="Shimizu K.K."/>
        </authorList>
    </citation>
    <scope>NUCLEOTIDE SEQUENCE</scope>
</reference>
<sequence>MSVRLGSVQAVVVSSHNSLIGSPPSARWRALRKLCVTELFAPSRLNALREEKAAELVSHVSASATNDMLDTVLDREHEWKQQEGSLIDRQPIKGMFTDLFVAGSDTSFEWAMAALLQHPEAMNKVKRELRQVLGNKARVEESDVDRLPYLLKRW</sequence>
<reference evidence="2" key="2">
    <citation type="submission" date="2021-12" db="EMBL/GenBank/DDBJ databases">
        <title>Resequencing data analysis of finger millet.</title>
        <authorList>
            <person name="Hatakeyama M."/>
            <person name="Aluri S."/>
            <person name="Balachadran M.T."/>
            <person name="Sivarajan S.R."/>
            <person name="Poveda L."/>
            <person name="Shimizu-Inatsugi R."/>
            <person name="Schlapbach R."/>
            <person name="Sreeman S.M."/>
            <person name="Shimizu K.K."/>
        </authorList>
    </citation>
    <scope>NUCLEOTIDE SEQUENCE</scope>
</reference>
<evidence type="ECO:0000313" key="2">
    <source>
        <dbReference type="EMBL" id="GJN05014.1"/>
    </source>
</evidence>
<comment type="caution">
    <text evidence="2">The sequence shown here is derived from an EMBL/GenBank/DDBJ whole genome shotgun (WGS) entry which is preliminary data.</text>
</comment>
<name>A0AAV5D435_ELECO</name>
<dbReference type="GO" id="GO:0020037">
    <property type="term" value="F:heme binding"/>
    <property type="evidence" value="ECO:0007669"/>
    <property type="project" value="InterPro"/>
</dbReference>
<dbReference type="GO" id="GO:0004497">
    <property type="term" value="F:monooxygenase activity"/>
    <property type="evidence" value="ECO:0007669"/>
    <property type="project" value="InterPro"/>
</dbReference>
<dbReference type="AlphaFoldDB" id="A0AAV5D435"/>
<evidence type="ECO:0000256" key="1">
    <source>
        <dbReference type="ARBA" id="ARBA00010617"/>
    </source>
</evidence>
<keyword evidence="3" id="KW-1185">Reference proteome</keyword>
<dbReference type="InterPro" id="IPR036396">
    <property type="entry name" value="Cyt_P450_sf"/>
</dbReference>
<dbReference type="Pfam" id="PF00067">
    <property type="entry name" value="p450"/>
    <property type="match status" value="1"/>
</dbReference>
<dbReference type="SUPFAM" id="SSF48264">
    <property type="entry name" value="Cytochrome P450"/>
    <property type="match status" value="1"/>
</dbReference>
<dbReference type="Proteomes" id="UP001054889">
    <property type="component" value="Unassembled WGS sequence"/>
</dbReference>
<organism evidence="2 3">
    <name type="scientific">Eleusine coracana subsp. coracana</name>
    <dbReference type="NCBI Taxonomy" id="191504"/>
    <lineage>
        <taxon>Eukaryota</taxon>
        <taxon>Viridiplantae</taxon>
        <taxon>Streptophyta</taxon>
        <taxon>Embryophyta</taxon>
        <taxon>Tracheophyta</taxon>
        <taxon>Spermatophyta</taxon>
        <taxon>Magnoliopsida</taxon>
        <taxon>Liliopsida</taxon>
        <taxon>Poales</taxon>
        <taxon>Poaceae</taxon>
        <taxon>PACMAD clade</taxon>
        <taxon>Chloridoideae</taxon>
        <taxon>Cynodonteae</taxon>
        <taxon>Eleusininae</taxon>
        <taxon>Eleusine</taxon>
    </lineage>
</organism>
<evidence type="ECO:0000313" key="3">
    <source>
        <dbReference type="Proteomes" id="UP001054889"/>
    </source>
</evidence>
<dbReference type="PANTHER" id="PTHR47950">
    <property type="entry name" value="CYTOCHROME P450, FAMILY 76, SUBFAMILY C, POLYPEPTIDE 5-RELATED"/>
    <property type="match status" value="1"/>
</dbReference>